<dbReference type="EMBL" id="BAAAQD010000029">
    <property type="protein sequence ID" value="GAA1560499.1"/>
    <property type="molecule type" value="Genomic_DNA"/>
</dbReference>
<comment type="caution">
    <text evidence="1">The sequence shown here is derived from an EMBL/GenBank/DDBJ whole genome shotgun (WGS) entry which is preliminary data.</text>
</comment>
<name>A0ABP4NEI9_9ACTN</name>
<evidence type="ECO:0000313" key="1">
    <source>
        <dbReference type="EMBL" id="GAA1560499.1"/>
    </source>
</evidence>
<dbReference type="Proteomes" id="UP001501470">
    <property type="component" value="Unassembled WGS sequence"/>
</dbReference>
<organism evidence="1 2">
    <name type="scientific">Dactylosporangium maewongense</name>
    <dbReference type="NCBI Taxonomy" id="634393"/>
    <lineage>
        <taxon>Bacteria</taxon>
        <taxon>Bacillati</taxon>
        <taxon>Actinomycetota</taxon>
        <taxon>Actinomycetes</taxon>
        <taxon>Micromonosporales</taxon>
        <taxon>Micromonosporaceae</taxon>
        <taxon>Dactylosporangium</taxon>
    </lineage>
</organism>
<proteinExistence type="predicted"/>
<reference evidence="2" key="1">
    <citation type="journal article" date="2019" name="Int. J. Syst. Evol. Microbiol.">
        <title>The Global Catalogue of Microorganisms (GCM) 10K type strain sequencing project: providing services to taxonomists for standard genome sequencing and annotation.</title>
        <authorList>
            <consortium name="The Broad Institute Genomics Platform"/>
            <consortium name="The Broad Institute Genome Sequencing Center for Infectious Disease"/>
            <person name="Wu L."/>
            <person name="Ma J."/>
        </authorList>
    </citation>
    <scope>NUCLEOTIDE SEQUENCE [LARGE SCALE GENOMIC DNA]</scope>
    <source>
        <strain evidence="2">JCM 15933</strain>
    </source>
</reference>
<accession>A0ABP4NEI9</accession>
<evidence type="ECO:0000313" key="2">
    <source>
        <dbReference type="Proteomes" id="UP001501470"/>
    </source>
</evidence>
<protein>
    <submittedName>
        <fullName evidence="1">Uncharacterized protein</fullName>
    </submittedName>
</protein>
<sequence>MLFLRTFKPDPLNFAVLTSLALAVQDTAVVEIVGDLRDRAAIEAVWRDAFGPDATVDGAVELIPATRETWRREILVRIGAADAIVLNISPKDVDFPDFPFGPPMTEMLNDFWERFMDSPIASPMTGRGLLREICYLNRLQRLPDTVVACEARYQPTLDDLIALGGTMGDAVDRHGNFVTPRLTAIDKQVGHLRKAFRGITYRHPDGGGSLLPAFAAALGSALREVLAGTAGHERPPVDLGNLTGRSASPRPLPPDGALKIVAFTDVEELLFLPPGELIEISHEEMGRILNREAVRLGCPYCHTRLPEMFFFTAGLRRHGLRGDGQRDWPNGICQVCGHKSSLFGDDALAPQ</sequence>
<keyword evidence="2" id="KW-1185">Reference proteome</keyword>
<gene>
    <name evidence="1" type="ORF">GCM10009827_097200</name>
</gene>